<reference evidence="3" key="1">
    <citation type="submission" date="2022-11" db="UniProtKB">
        <authorList>
            <consortium name="WormBaseParasite"/>
        </authorList>
    </citation>
    <scope>IDENTIFICATION</scope>
</reference>
<feature type="region of interest" description="Disordered" evidence="1">
    <location>
        <begin position="1"/>
        <end position="22"/>
    </location>
</feature>
<dbReference type="Proteomes" id="UP000887565">
    <property type="component" value="Unplaced"/>
</dbReference>
<protein>
    <submittedName>
        <fullName evidence="3">Uncharacterized protein</fullName>
    </submittedName>
</protein>
<proteinExistence type="predicted"/>
<evidence type="ECO:0000313" key="3">
    <source>
        <dbReference type="WBParaSite" id="nRc.2.0.1.t18520-RA"/>
    </source>
</evidence>
<feature type="region of interest" description="Disordered" evidence="1">
    <location>
        <begin position="38"/>
        <end position="57"/>
    </location>
</feature>
<dbReference type="AlphaFoldDB" id="A0A915IWE9"/>
<keyword evidence="2" id="KW-1185">Reference proteome</keyword>
<evidence type="ECO:0000256" key="1">
    <source>
        <dbReference type="SAM" id="MobiDB-lite"/>
    </source>
</evidence>
<sequence length="83" mass="9109">MAPPMAEPRPHKRIFLGGGQSQEPELLAEVAEQWTRDARSRGVSLPPKAAPIPPPDESPVVVIENCCRLANRIRCSKDKSPID</sequence>
<name>A0A915IWE9_ROMCU</name>
<feature type="compositionally biased region" description="Pro residues" evidence="1">
    <location>
        <begin position="48"/>
        <end position="57"/>
    </location>
</feature>
<dbReference type="WBParaSite" id="nRc.2.0.1.t18520-RA">
    <property type="protein sequence ID" value="nRc.2.0.1.t18520-RA"/>
    <property type="gene ID" value="nRc.2.0.1.g18520"/>
</dbReference>
<evidence type="ECO:0000313" key="2">
    <source>
        <dbReference type="Proteomes" id="UP000887565"/>
    </source>
</evidence>
<accession>A0A915IWE9</accession>
<organism evidence="2 3">
    <name type="scientific">Romanomermis culicivorax</name>
    <name type="common">Nematode worm</name>
    <dbReference type="NCBI Taxonomy" id="13658"/>
    <lineage>
        <taxon>Eukaryota</taxon>
        <taxon>Metazoa</taxon>
        <taxon>Ecdysozoa</taxon>
        <taxon>Nematoda</taxon>
        <taxon>Enoplea</taxon>
        <taxon>Dorylaimia</taxon>
        <taxon>Mermithida</taxon>
        <taxon>Mermithoidea</taxon>
        <taxon>Mermithidae</taxon>
        <taxon>Romanomermis</taxon>
    </lineage>
</organism>